<feature type="domain" description="Peptidase S39" evidence="12">
    <location>
        <begin position="207"/>
        <end position="399"/>
    </location>
</feature>
<dbReference type="Pfam" id="PF02122">
    <property type="entry name" value="Peptidase_S39"/>
    <property type="match status" value="1"/>
</dbReference>
<feature type="transmembrane region" description="Helical" evidence="11">
    <location>
        <begin position="154"/>
        <end position="177"/>
    </location>
</feature>
<dbReference type="GO" id="GO:0075523">
    <property type="term" value="P:viral translational frameshifting"/>
    <property type="evidence" value="ECO:0007669"/>
    <property type="project" value="UniProtKB-KW"/>
</dbReference>
<evidence type="ECO:0000256" key="10">
    <source>
        <dbReference type="SAM" id="MobiDB-lite"/>
    </source>
</evidence>
<evidence type="ECO:0000256" key="3">
    <source>
        <dbReference type="ARBA" id="ARBA00022692"/>
    </source>
</evidence>
<evidence type="ECO:0000256" key="2">
    <source>
        <dbReference type="ARBA" id="ARBA00022670"/>
    </source>
</evidence>
<dbReference type="InterPro" id="IPR009003">
    <property type="entry name" value="Peptidase_S1_PA"/>
</dbReference>
<evidence type="ECO:0000259" key="12">
    <source>
        <dbReference type="PROSITE" id="PS51868"/>
    </source>
</evidence>
<dbReference type="InterPro" id="IPR018019">
    <property type="entry name" value="Luteovirus_Orf2"/>
</dbReference>
<keyword evidence="7" id="KW-0720">Serine protease</keyword>
<accession>A0AAD1D9A6</accession>
<evidence type="ECO:0000256" key="11">
    <source>
        <dbReference type="SAM" id="Phobius"/>
    </source>
</evidence>
<dbReference type="InterPro" id="IPR043504">
    <property type="entry name" value="Peptidase_S1_PA_chymotrypsin"/>
</dbReference>
<evidence type="ECO:0000256" key="8">
    <source>
        <dbReference type="ARBA" id="ARBA00022989"/>
    </source>
</evidence>
<sequence length="629" mass="68469">MGLMSYALFLLALFTLYPSFSQGGLEATAAADLFLNAQKPLLFFDGDWQWGTHPASTFINELPSCICEKCPEPTDLSYSDLRRIAFQKASSQIRMFSHEALDISARAWNSTFEKLKLAFHLLLGTFLWLTAYLWVYILLVVLSATWSVLAQHYLPVLALTALGITTVLTLRAFRWIFGTGPTSLFTASLKYIFKKVTFKKYFDEKAVEGYQAYSIPQNPPKKSVVEIRRPDKSHIGYATSVLLYNGKSALVTANHNIEEGCEFYSPRTGRAIKAADFRLLFSSKELDIILLEGPSNYESVLGCGSVHFTTSDLLAKCPAALYALEDGEWKHKSASVVGHHDHFATVLSQTQKGHSGAGYYHGKTLVGLHKGHPGKDYNYNLMITIPPIPGLTSPIYTVESEPPQGRIFSDEVIDQIESIADRLVKEAQKLIHYKPVGNNRLWADDMDESGNDPAAATASPTASALPESTPSVPIAQEVGAAPTTAPTTAPASSAATAPSQDTPVASGLQDITNQVIHQVASAIDVRKIEQEVIRMISESALKKPRGKRGSGSKRKTGNSSSPPSTTGTASSGSRKPFQASDQSANSSRPNIFREPKLAPNGGRGYVPNTLSWRPKPLASDGPKSGRKQS</sequence>
<dbReference type="GO" id="GO:0016020">
    <property type="term" value="C:membrane"/>
    <property type="evidence" value="ECO:0007669"/>
    <property type="project" value="UniProtKB-SubCell"/>
</dbReference>
<evidence type="ECO:0000256" key="6">
    <source>
        <dbReference type="ARBA" id="ARBA00022801"/>
    </source>
</evidence>
<evidence type="ECO:0000256" key="7">
    <source>
        <dbReference type="ARBA" id="ARBA00022825"/>
    </source>
</evidence>
<keyword evidence="5" id="KW-0688">Ribosomal frameshifting</keyword>
<dbReference type="GO" id="GO:0070008">
    <property type="term" value="F:serine-type exopeptidase activity"/>
    <property type="evidence" value="ECO:0007669"/>
    <property type="project" value="InterPro"/>
</dbReference>
<dbReference type="SUPFAM" id="SSF50494">
    <property type="entry name" value="Trypsin-like serine proteases"/>
    <property type="match status" value="1"/>
</dbReference>
<dbReference type="GO" id="GO:0004252">
    <property type="term" value="F:serine-type endopeptidase activity"/>
    <property type="evidence" value="ECO:0007669"/>
    <property type="project" value="InterPro"/>
</dbReference>
<comment type="subcellular location">
    <subcellularLocation>
        <location evidence="1">Membrane</location>
        <topology evidence="1">Multi-pass membrane protein</topology>
    </subcellularLocation>
</comment>
<feature type="transmembrane region" description="Helical" evidence="11">
    <location>
        <begin position="117"/>
        <end position="142"/>
    </location>
</feature>
<reference evidence="13" key="1">
    <citation type="submission" date="2018-09" db="EMBL/GenBank/DDBJ databases">
        <title>Identification of a novel Polerovirus, Panicum distortion mosaic virus in Proso millet (Panicum miliaceum).</title>
        <authorList>
            <person name="Lee H.K."/>
        </authorList>
    </citation>
    <scope>NUCLEOTIDE SEQUENCE</scope>
    <source>
        <strain evidence="13">Uiseong</strain>
    </source>
</reference>
<feature type="compositionally biased region" description="Low complexity" evidence="10">
    <location>
        <begin position="453"/>
        <end position="471"/>
    </location>
</feature>
<keyword evidence="6" id="KW-0378">Hydrolase</keyword>
<dbReference type="GO" id="GO:0006508">
    <property type="term" value="P:proteolysis"/>
    <property type="evidence" value="ECO:0007669"/>
    <property type="project" value="UniProtKB-KW"/>
</dbReference>
<keyword evidence="3 11" id="KW-0812">Transmembrane</keyword>
<keyword evidence="2" id="KW-0645">Protease</keyword>
<dbReference type="Gene3D" id="2.40.10.10">
    <property type="entry name" value="Trypsin-like serine proteases"/>
    <property type="match status" value="2"/>
</dbReference>
<evidence type="ECO:0000313" key="13">
    <source>
        <dbReference type="EMBL" id="BBG58110.1"/>
    </source>
</evidence>
<feature type="compositionally biased region" description="Low complexity" evidence="10">
    <location>
        <begin position="480"/>
        <end position="499"/>
    </location>
</feature>
<feature type="compositionally biased region" description="Basic residues" evidence="10">
    <location>
        <begin position="542"/>
        <end position="556"/>
    </location>
</feature>
<keyword evidence="8 11" id="KW-1133">Transmembrane helix</keyword>
<evidence type="ECO:0000256" key="5">
    <source>
        <dbReference type="ARBA" id="ARBA00022758"/>
    </source>
</evidence>
<keyword evidence="9 11" id="KW-0472">Membrane</keyword>
<evidence type="ECO:0000256" key="1">
    <source>
        <dbReference type="ARBA" id="ARBA00004141"/>
    </source>
</evidence>
<feature type="compositionally biased region" description="Polar residues" evidence="10">
    <location>
        <begin position="579"/>
        <end position="589"/>
    </location>
</feature>
<dbReference type="Proteomes" id="UP001236151">
    <property type="component" value="Segment"/>
</dbReference>
<feature type="region of interest" description="Disordered" evidence="10">
    <location>
        <begin position="443"/>
        <end position="505"/>
    </location>
</feature>
<dbReference type="EMBL" id="LC424839">
    <property type="protein sequence ID" value="BBG58110.1"/>
    <property type="molecule type" value="Genomic_RNA"/>
</dbReference>
<dbReference type="InterPro" id="IPR000382">
    <property type="entry name" value="Peptidase_S39B_luteovirus"/>
</dbReference>
<name>A0AAD1D9A6_9VIRU</name>
<evidence type="ECO:0000256" key="4">
    <source>
        <dbReference type="ARBA" id="ARBA00022729"/>
    </source>
</evidence>
<keyword evidence="14" id="KW-1185">Reference proteome</keyword>
<dbReference type="PROSITE" id="PS51868">
    <property type="entry name" value="PEPTIDASE_S39"/>
    <property type="match status" value="1"/>
</dbReference>
<proteinExistence type="predicted"/>
<organism evidence="13 14">
    <name type="scientific">Panicum distortion mosaic virus</name>
    <dbReference type="NCBI Taxonomy" id="2420235"/>
    <lineage>
        <taxon>Viruses</taxon>
        <taxon>Riboviria</taxon>
        <taxon>Orthornavirae</taxon>
        <taxon>Pisuviricota</taxon>
        <taxon>Pisoniviricetes</taxon>
        <taxon>Sobelivirales</taxon>
        <taxon>Solemoviridae</taxon>
        <taxon>Polerovirus</taxon>
        <taxon>Polerovirus PDMV</taxon>
    </lineage>
</organism>
<evidence type="ECO:0000256" key="9">
    <source>
        <dbReference type="ARBA" id="ARBA00023136"/>
    </source>
</evidence>
<keyword evidence="4" id="KW-0732">Signal</keyword>
<evidence type="ECO:0000313" key="14">
    <source>
        <dbReference type="Proteomes" id="UP001236151"/>
    </source>
</evidence>
<feature type="region of interest" description="Disordered" evidence="10">
    <location>
        <begin position="539"/>
        <end position="629"/>
    </location>
</feature>
<protein>
    <submittedName>
        <fullName evidence="13">P1 protein</fullName>
    </submittedName>
</protein>
<dbReference type="PRINTS" id="PR00913">
    <property type="entry name" value="LVIRUSORF2"/>
</dbReference>
<feature type="compositionally biased region" description="Low complexity" evidence="10">
    <location>
        <begin position="557"/>
        <end position="573"/>
    </location>
</feature>